<feature type="chain" id="PRO_5008265871" description="GPI anchored serine-threonine rich protein" evidence="1">
    <location>
        <begin position="18"/>
        <end position="159"/>
    </location>
</feature>
<organism evidence="2 3">
    <name type="scientific">Cytospora mali</name>
    <name type="common">Apple Valsa canker fungus</name>
    <name type="synonym">Valsa mali</name>
    <dbReference type="NCBI Taxonomy" id="578113"/>
    <lineage>
        <taxon>Eukaryota</taxon>
        <taxon>Fungi</taxon>
        <taxon>Dikarya</taxon>
        <taxon>Ascomycota</taxon>
        <taxon>Pezizomycotina</taxon>
        <taxon>Sordariomycetes</taxon>
        <taxon>Sordariomycetidae</taxon>
        <taxon>Diaporthales</taxon>
        <taxon>Cytosporaceae</taxon>
        <taxon>Cytospora</taxon>
    </lineage>
</organism>
<reference evidence="3" key="1">
    <citation type="submission" date="2014-12" db="EMBL/GenBank/DDBJ databases">
        <title>Genome Sequence of Valsa Canker Pathogens Uncovers a Specific Adaption of Colonization on Woody Bark.</title>
        <authorList>
            <person name="Yin Z."/>
            <person name="Liu H."/>
            <person name="Gao X."/>
            <person name="Li Z."/>
            <person name="Song N."/>
            <person name="Ke X."/>
            <person name="Dai Q."/>
            <person name="Wu Y."/>
            <person name="Sun Y."/>
            <person name="Xu J.-R."/>
            <person name="Kang Z.K."/>
            <person name="Wang L."/>
            <person name="Huang L."/>
        </authorList>
    </citation>
    <scope>NUCLEOTIDE SEQUENCE [LARGE SCALE GENOMIC DNA]</scope>
    <source>
        <strain evidence="3">SXYL134</strain>
    </source>
</reference>
<evidence type="ECO:0000313" key="2">
    <source>
        <dbReference type="EMBL" id="KUI55438.1"/>
    </source>
</evidence>
<dbReference type="OrthoDB" id="2507140at2759"/>
<name>A0A194UUU7_CYTMA</name>
<proteinExistence type="predicted"/>
<dbReference type="EMBL" id="KN714680">
    <property type="protein sequence ID" value="KUI55438.1"/>
    <property type="molecule type" value="Genomic_DNA"/>
</dbReference>
<keyword evidence="3" id="KW-1185">Reference proteome</keyword>
<protein>
    <recommendedName>
        <fullName evidence="4">GPI anchored serine-threonine rich protein</fullName>
    </recommendedName>
</protein>
<dbReference type="PROSITE" id="PS51257">
    <property type="entry name" value="PROKAR_LIPOPROTEIN"/>
    <property type="match status" value="1"/>
</dbReference>
<evidence type="ECO:0008006" key="4">
    <source>
        <dbReference type="Google" id="ProtNLM"/>
    </source>
</evidence>
<evidence type="ECO:0000313" key="3">
    <source>
        <dbReference type="Proteomes" id="UP000078576"/>
    </source>
</evidence>
<dbReference type="AlphaFoldDB" id="A0A194UUU7"/>
<gene>
    <name evidence="2" type="ORF">VP1G_02733</name>
</gene>
<dbReference type="Proteomes" id="UP000078576">
    <property type="component" value="Unassembled WGS sequence"/>
</dbReference>
<accession>A0A194UUU7</accession>
<evidence type="ECO:0000256" key="1">
    <source>
        <dbReference type="SAM" id="SignalP"/>
    </source>
</evidence>
<feature type="signal peptide" evidence="1">
    <location>
        <begin position="1"/>
        <end position="17"/>
    </location>
</feature>
<keyword evidence="1" id="KW-0732">Signal</keyword>
<dbReference type="STRING" id="694573.A0A194UUU7"/>
<sequence>MKAIIFSFTALLASALAQSATSSAVSSTSSCAAEYIVDQCLSDTEARQKQCDTTDYSCQCAAYQAEYTCFNNCPHDSRQSTYGGLVSQYCALASQYSSTNTASSTAASSALSSATGSAVTTVTGTATKGTSTADSTSSASANSSANSAADLALSAGGML</sequence>